<evidence type="ECO:0000256" key="1">
    <source>
        <dbReference type="SAM" id="MobiDB-lite"/>
    </source>
</evidence>
<proteinExistence type="predicted"/>
<sequence length="90" mass="9062">GVPPLPQAQGRGLRAAVPRRARHRAADPPRRAVHRARPVRAAGPVRLGAPRHGLAAAPLAAAGGGRRGDGGPNDRLVPPPGGEAAAPQPL</sequence>
<organism evidence="2">
    <name type="scientific">uncultured Acetobacteraceae bacterium</name>
    <dbReference type="NCBI Taxonomy" id="169975"/>
    <lineage>
        <taxon>Bacteria</taxon>
        <taxon>Pseudomonadati</taxon>
        <taxon>Pseudomonadota</taxon>
        <taxon>Alphaproteobacteria</taxon>
        <taxon>Acetobacterales</taxon>
        <taxon>Acetobacteraceae</taxon>
        <taxon>environmental samples</taxon>
    </lineage>
</organism>
<accession>A0A6J4IR03</accession>
<feature type="region of interest" description="Disordered" evidence="1">
    <location>
        <begin position="1"/>
        <end position="90"/>
    </location>
</feature>
<reference evidence="2" key="1">
    <citation type="submission" date="2020-02" db="EMBL/GenBank/DDBJ databases">
        <authorList>
            <person name="Meier V. D."/>
        </authorList>
    </citation>
    <scope>NUCLEOTIDE SEQUENCE</scope>
    <source>
        <strain evidence="2">AVDCRST_MAG04</strain>
    </source>
</reference>
<feature type="non-terminal residue" evidence="2">
    <location>
        <position position="90"/>
    </location>
</feature>
<feature type="non-terminal residue" evidence="2">
    <location>
        <position position="1"/>
    </location>
</feature>
<feature type="compositionally biased region" description="Low complexity" evidence="1">
    <location>
        <begin position="39"/>
        <end position="61"/>
    </location>
</feature>
<dbReference type="AlphaFoldDB" id="A0A6J4IR03"/>
<name>A0A6J4IR03_9PROT</name>
<dbReference type="EMBL" id="CADCTL010000168">
    <property type="protein sequence ID" value="CAA9256851.1"/>
    <property type="molecule type" value="Genomic_DNA"/>
</dbReference>
<evidence type="ECO:0000313" key="2">
    <source>
        <dbReference type="EMBL" id="CAA9256851.1"/>
    </source>
</evidence>
<protein>
    <submittedName>
        <fullName evidence="2">Uncharacterized protein</fullName>
    </submittedName>
</protein>
<gene>
    <name evidence="2" type="ORF">AVDCRST_MAG04-2358</name>
</gene>